<feature type="repeat" description="PPR" evidence="3">
    <location>
        <begin position="365"/>
        <end position="399"/>
    </location>
</feature>
<dbReference type="EMBL" id="JAVXUO010001445">
    <property type="protein sequence ID" value="KAK2982252.1"/>
    <property type="molecule type" value="Genomic_DNA"/>
</dbReference>
<organism evidence="5 6">
    <name type="scientific">Escallonia rubra</name>
    <dbReference type="NCBI Taxonomy" id="112253"/>
    <lineage>
        <taxon>Eukaryota</taxon>
        <taxon>Viridiplantae</taxon>
        <taxon>Streptophyta</taxon>
        <taxon>Embryophyta</taxon>
        <taxon>Tracheophyta</taxon>
        <taxon>Spermatophyta</taxon>
        <taxon>Magnoliopsida</taxon>
        <taxon>eudicotyledons</taxon>
        <taxon>Gunneridae</taxon>
        <taxon>Pentapetalae</taxon>
        <taxon>asterids</taxon>
        <taxon>campanulids</taxon>
        <taxon>Escalloniales</taxon>
        <taxon>Escalloniaceae</taxon>
        <taxon>Escallonia</taxon>
    </lineage>
</organism>
<feature type="repeat" description="PPR" evidence="3">
    <location>
        <begin position="260"/>
        <end position="294"/>
    </location>
</feature>
<evidence type="ECO:0000256" key="1">
    <source>
        <dbReference type="ARBA" id="ARBA00007626"/>
    </source>
</evidence>
<evidence type="ECO:0000256" key="3">
    <source>
        <dbReference type="PROSITE-ProRule" id="PRU00708"/>
    </source>
</evidence>
<feature type="repeat" description="PPR" evidence="3">
    <location>
        <begin position="435"/>
        <end position="469"/>
    </location>
</feature>
<evidence type="ECO:0000256" key="2">
    <source>
        <dbReference type="ARBA" id="ARBA00022737"/>
    </source>
</evidence>
<feature type="repeat" description="PPR" evidence="3">
    <location>
        <begin position="190"/>
        <end position="224"/>
    </location>
</feature>
<dbReference type="NCBIfam" id="TIGR00756">
    <property type="entry name" value="PPR"/>
    <property type="match status" value="8"/>
</dbReference>
<dbReference type="Proteomes" id="UP001187471">
    <property type="component" value="Unassembled WGS sequence"/>
</dbReference>
<dbReference type="InterPro" id="IPR002885">
    <property type="entry name" value="PPR_rpt"/>
</dbReference>
<keyword evidence="2" id="KW-0677">Repeat</keyword>
<dbReference type="Pfam" id="PF01535">
    <property type="entry name" value="PPR"/>
    <property type="match status" value="3"/>
</dbReference>
<evidence type="ECO:0000313" key="5">
    <source>
        <dbReference type="EMBL" id="KAK2982252.1"/>
    </source>
</evidence>
<comment type="similarity">
    <text evidence="1">Belongs to the PPR family. P subfamily.</text>
</comment>
<dbReference type="Gene3D" id="1.25.40.10">
    <property type="entry name" value="Tetratricopeptide repeat domain"/>
    <property type="match status" value="4"/>
</dbReference>
<reference evidence="5" key="1">
    <citation type="submission" date="2022-12" db="EMBL/GenBank/DDBJ databases">
        <title>Draft genome assemblies for two species of Escallonia (Escalloniales).</title>
        <authorList>
            <person name="Chanderbali A."/>
            <person name="Dervinis C."/>
            <person name="Anghel I."/>
            <person name="Soltis D."/>
            <person name="Soltis P."/>
            <person name="Zapata F."/>
        </authorList>
    </citation>
    <scope>NUCLEOTIDE SEQUENCE</scope>
    <source>
        <strain evidence="5">UCBG92.1500</strain>
        <tissue evidence="5">Leaf</tissue>
    </source>
</reference>
<gene>
    <name evidence="5" type="ORF">RJ640_016382</name>
</gene>
<accession>A0AA88R500</accession>
<dbReference type="Pfam" id="PF13041">
    <property type="entry name" value="PPR_2"/>
    <property type="match status" value="4"/>
</dbReference>
<dbReference type="InterPro" id="IPR050667">
    <property type="entry name" value="PPR-containing_protein"/>
</dbReference>
<keyword evidence="6" id="KW-1185">Reference proteome</keyword>
<dbReference type="AlphaFoldDB" id="A0AA88R500"/>
<evidence type="ECO:0000256" key="4">
    <source>
        <dbReference type="SAM" id="MobiDB-lite"/>
    </source>
</evidence>
<evidence type="ECO:0008006" key="7">
    <source>
        <dbReference type="Google" id="ProtNLM"/>
    </source>
</evidence>
<name>A0AA88R500_9ASTE</name>
<dbReference type="PROSITE" id="PS51375">
    <property type="entry name" value="PPR"/>
    <property type="match status" value="9"/>
</dbReference>
<feature type="compositionally biased region" description="Polar residues" evidence="4">
    <location>
        <begin position="42"/>
        <end position="51"/>
    </location>
</feature>
<evidence type="ECO:0000313" key="6">
    <source>
        <dbReference type="Proteomes" id="UP001187471"/>
    </source>
</evidence>
<feature type="repeat" description="PPR" evidence="3">
    <location>
        <begin position="470"/>
        <end position="504"/>
    </location>
</feature>
<dbReference type="InterPro" id="IPR011990">
    <property type="entry name" value="TPR-like_helical_dom_sf"/>
</dbReference>
<dbReference type="PANTHER" id="PTHR47939">
    <property type="entry name" value="MEMBRANE-ASSOCIATED SALT-INDUCIBLE PROTEIN-LIKE"/>
    <property type="match status" value="1"/>
</dbReference>
<feature type="repeat" description="PPR" evidence="3">
    <location>
        <begin position="400"/>
        <end position="434"/>
    </location>
</feature>
<feature type="repeat" description="PPR" evidence="3">
    <location>
        <begin position="225"/>
        <end position="259"/>
    </location>
</feature>
<comment type="caution">
    <text evidence="5">The sequence shown here is derived from an EMBL/GenBank/DDBJ whole genome shotgun (WGS) entry which is preliminary data.</text>
</comment>
<protein>
    <recommendedName>
        <fullName evidence="7">Pentatricopeptide repeat-containing protein</fullName>
    </recommendedName>
</protein>
<sequence>MARNPISNSFSNLLLRQNPRTIQNPNHQIRKIGVSGGEEFPHNQSKPNSQNHHNHQKIVEIAKEVSRIIRTRPKWEQTLVSDYPNFDLFDPGFISEVFKHQKNAFLSLRFFYWVSSHRGFSPDQISCDVMFNGLVEAKAVNAAKIFLEFTAFMPEPASLESYIACLCDGGLVEEALDVFEHLKVVGACPSLATWNLALLGSVRAGRTDLVWKLYGEMMECGVVSDVDTVGYLIEAFCLDSKVSKGYDLLRQVLEAGYVPSNNAFNKLISGFCKDGYHSRVSAILHTMIAKNCAPDVFTYQEIINGLCKRRMNSEGFRIFNELKDRGYAPDAVMYTTMIHGLCKMKWLGDARKLWFEMIEKGMVPNEHTYNALIHGFCIVGNLEEAQHLYKEMLSRGYGETTVSYNTMISGLCSHGRAAEAHDLYKEMSQKGVAHDLTTYNSLIQGFCKEGNIAKGEKLLHELLEQGLKPSTASYTVLVEKLCEVGRVHEAITLWNDMQDRGVEPAARTHDFIITGLNKEGYFTEGIEWLANMLQSTLVPRKETFERLIQGLSQRDKLEDALLVVECMFKAGTGVVHLVKVAFREAVIGSLVVSAVHLSQPGNIEPEVDCSSSSVRQSYRRVSMETGFAKLVDDPIKNGLKITE</sequence>
<feature type="region of interest" description="Disordered" evidence="4">
    <location>
        <begin position="33"/>
        <end position="54"/>
    </location>
</feature>
<dbReference type="PANTHER" id="PTHR47939:SF4">
    <property type="entry name" value="PENTACOTRIPEPTIDE-REPEAT REGION OF PRORP DOMAIN-CONTAINING PROTEIN"/>
    <property type="match status" value="1"/>
</dbReference>
<proteinExistence type="inferred from homology"/>
<feature type="repeat" description="PPR" evidence="3">
    <location>
        <begin position="330"/>
        <end position="364"/>
    </location>
</feature>
<feature type="repeat" description="PPR" evidence="3">
    <location>
        <begin position="295"/>
        <end position="329"/>
    </location>
</feature>
<dbReference type="SUPFAM" id="SSF81901">
    <property type="entry name" value="HCP-like"/>
    <property type="match status" value="1"/>
</dbReference>